<reference evidence="1" key="1">
    <citation type="submission" date="2019-08" db="EMBL/GenBank/DDBJ databases">
        <authorList>
            <person name="Kucharzyk K."/>
            <person name="Murdoch R.W."/>
            <person name="Higgins S."/>
            <person name="Loffler F."/>
        </authorList>
    </citation>
    <scope>NUCLEOTIDE SEQUENCE</scope>
</reference>
<sequence length="83" mass="9455">MPGAKGCHPAHQEVLHVLPRQHNVVRLNFTAVFVVQDDGDGTVALQDFQCQIQICAFSLHRHVFGCQRPDLQSALFFFRQLLR</sequence>
<organism evidence="1">
    <name type="scientific">bioreactor metagenome</name>
    <dbReference type="NCBI Taxonomy" id="1076179"/>
    <lineage>
        <taxon>unclassified sequences</taxon>
        <taxon>metagenomes</taxon>
        <taxon>ecological metagenomes</taxon>
    </lineage>
</organism>
<protein>
    <submittedName>
        <fullName evidence="1">Uncharacterized protein</fullName>
    </submittedName>
</protein>
<dbReference type="AlphaFoldDB" id="A0A645JT49"/>
<dbReference type="EMBL" id="VSSQ01140602">
    <property type="protein sequence ID" value="MPN62503.1"/>
    <property type="molecule type" value="Genomic_DNA"/>
</dbReference>
<name>A0A645JT49_9ZZZZ</name>
<accession>A0A645JT49</accession>
<proteinExistence type="predicted"/>
<gene>
    <name evidence="1" type="ORF">SDC9_210252</name>
</gene>
<comment type="caution">
    <text evidence="1">The sequence shown here is derived from an EMBL/GenBank/DDBJ whole genome shotgun (WGS) entry which is preliminary data.</text>
</comment>
<evidence type="ECO:0000313" key="1">
    <source>
        <dbReference type="EMBL" id="MPN62503.1"/>
    </source>
</evidence>